<feature type="signal peptide" evidence="11">
    <location>
        <begin position="1"/>
        <end position="29"/>
    </location>
</feature>
<feature type="chain" id="PRO_5044836137" description="Endonuclease" evidence="11">
    <location>
        <begin position="30"/>
        <end position="596"/>
    </location>
</feature>
<gene>
    <name evidence="14" type="ORF">HJC23_004667</name>
</gene>
<dbReference type="GO" id="GO:0046872">
    <property type="term" value="F:metal ion binding"/>
    <property type="evidence" value="ECO:0007669"/>
    <property type="project" value="UniProtKB-KW"/>
</dbReference>
<reference evidence="14 15" key="1">
    <citation type="journal article" date="2020" name="G3 (Bethesda)">
        <title>Improved Reference Genome for Cyclotella cryptica CCMP332, a Model for Cell Wall Morphogenesis, Salinity Adaptation, and Lipid Production in Diatoms (Bacillariophyta).</title>
        <authorList>
            <person name="Roberts W.R."/>
            <person name="Downey K.M."/>
            <person name="Ruck E.C."/>
            <person name="Traller J.C."/>
            <person name="Alverson A.J."/>
        </authorList>
    </citation>
    <scope>NUCLEOTIDE SEQUENCE [LARGE SCALE GENOMIC DNA]</scope>
    <source>
        <strain evidence="14 15">CCMP332</strain>
    </source>
</reference>
<comment type="cofactor">
    <cofactor evidence="1">
        <name>Mg(2+)</name>
        <dbReference type="ChEBI" id="CHEBI:18420"/>
    </cofactor>
</comment>
<evidence type="ECO:0000256" key="8">
    <source>
        <dbReference type="PIRSR" id="PIRSR640255-1"/>
    </source>
</evidence>
<comment type="similarity">
    <text evidence="2">Belongs to the DNA/RNA non-specific endonuclease family.</text>
</comment>
<dbReference type="AlphaFoldDB" id="A0ABD3PJ27"/>
<evidence type="ECO:0000313" key="14">
    <source>
        <dbReference type="EMBL" id="KAL3788200.1"/>
    </source>
</evidence>
<evidence type="ECO:0000256" key="5">
    <source>
        <dbReference type="ARBA" id="ARBA00022759"/>
    </source>
</evidence>
<accession>A0ABD3PJ27</accession>
<feature type="compositionally biased region" description="Basic residues" evidence="10">
    <location>
        <begin position="108"/>
        <end position="124"/>
    </location>
</feature>
<dbReference type="InterPro" id="IPR044925">
    <property type="entry name" value="His-Me_finger_sf"/>
</dbReference>
<dbReference type="Proteomes" id="UP001516023">
    <property type="component" value="Unassembled WGS sequence"/>
</dbReference>
<evidence type="ECO:0000256" key="4">
    <source>
        <dbReference type="ARBA" id="ARBA00022723"/>
    </source>
</evidence>
<dbReference type="GO" id="GO:0004519">
    <property type="term" value="F:endonuclease activity"/>
    <property type="evidence" value="ECO:0007669"/>
    <property type="project" value="UniProtKB-KW"/>
</dbReference>
<feature type="active site" description="Proton acceptor" evidence="8">
    <location>
        <position position="151"/>
    </location>
</feature>
<dbReference type="CDD" id="cd00091">
    <property type="entry name" value="NUC"/>
    <property type="match status" value="1"/>
</dbReference>
<dbReference type="PANTHER" id="PTHR13966">
    <property type="entry name" value="ENDONUCLEASE RELATED"/>
    <property type="match status" value="1"/>
</dbReference>
<keyword evidence="7" id="KW-0460">Magnesium</keyword>
<evidence type="ECO:0000256" key="11">
    <source>
        <dbReference type="SAM" id="SignalP"/>
    </source>
</evidence>
<keyword evidence="11" id="KW-0732">Signal</keyword>
<dbReference type="PROSITE" id="PS01070">
    <property type="entry name" value="NUCLEASE_NON_SPEC"/>
    <property type="match status" value="1"/>
</dbReference>
<evidence type="ECO:0008006" key="16">
    <source>
        <dbReference type="Google" id="ProtNLM"/>
    </source>
</evidence>
<name>A0ABD3PJ27_9STRA</name>
<feature type="binding site" evidence="9">
    <location>
        <position position="182"/>
    </location>
    <ligand>
        <name>Mg(2+)</name>
        <dbReference type="ChEBI" id="CHEBI:18420"/>
        <note>catalytic</note>
    </ligand>
</feature>
<dbReference type="SMART" id="SM00477">
    <property type="entry name" value="NUC"/>
    <property type="match status" value="1"/>
</dbReference>
<dbReference type="InterPro" id="IPR001604">
    <property type="entry name" value="Endo_G_ENPP1-like_dom"/>
</dbReference>
<keyword evidence="5" id="KW-0255">Endonuclease</keyword>
<evidence type="ECO:0000256" key="6">
    <source>
        <dbReference type="ARBA" id="ARBA00022801"/>
    </source>
</evidence>
<feature type="domain" description="DNA/RNA non-specific endonuclease/pyrophosphatase/phosphodiesterase" evidence="13">
    <location>
        <begin position="81"/>
        <end position="327"/>
    </location>
</feature>
<keyword evidence="15" id="KW-1185">Reference proteome</keyword>
<evidence type="ECO:0000256" key="10">
    <source>
        <dbReference type="SAM" id="MobiDB-lite"/>
    </source>
</evidence>
<evidence type="ECO:0000259" key="13">
    <source>
        <dbReference type="SMART" id="SM00892"/>
    </source>
</evidence>
<feature type="domain" description="ENPP1-3/EXOG-like endonuclease/phosphodiesterase" evidence="12">
    <location>
        <begin position="82"/>
        <end position="327"/>
    </location>
</feature>
<dbReference type="InterPro" id="IPR040255">
    <property type="entry name" value="Non-specific_endonuclease"/>
</dbReference>
<evidence type="ECO:0000256" key="3">
    <source>
        <dbReference type="ARBA" id="ARBA00022722"/>
    </source>
</evidence>
<dbReference type="InterPro" id="IPR044929">
    <property type="entry name" value="DNA/RNA_non-sp_Endonuclease_sf"/>
</dbReference>
<dbReference type="SMART" id="SM00892">
    <property type="entry name" value="Endonuclease_NS"/>
    <property type="match status" value="1"/>
</dbReference>
<feature type="region of interest" description="Disordered" evidence="10">
    <location>
        <begin position="108"/>
        <end position="127"/>
    </location>
</feature>
<dbReference type="Gene3D" id="3.40.570.10">
    <property type="entry name" value="Extracellular Endonuclease, subunit A"/>
    <property type="match status" value="1"/>
</dbReference>
<dbReference type="PANTHER" id="PTHR13966:SF5">
    <property type="entry name" value="ENDONUCLEASE G, MITOCHONDRIAL"/>
    <property type="match status" value="1"/>
</dbReference>
<sequence>MPIPRWATHSASFCLGAALATTASLLVRANSDKERPSSMHAESSSPEVVNKLATANSLGSYDTSLHPIKMMPMLPIRIFQPNPHLLIAFDTRTKNPAFVMERLTSKSVHRHASTPAKANRKNKRFHEEQSLAPYHRSRNQNYRNSGYDRGHLAPAADFVTSDAEMGDTFCLTNVSPQNARLNRGMWLRLEDFVRSVVMEHENDSDTWVITGPLWLPNSVRRNSSGVDEFSYSYDGIGKAPSLVSVPTHFFKVIVVASRPKSGIASTDTDAGGDEPIQLQKFAAFVLPNNQESLRDNDEQDSLVKYVVRITDLEAVSGLEFFPGVLGSFVNSPDDVLPLNKVIADALTDDIRFQKKSGYIKQKQGNEASNALVPLSASEAWKVEWMRDCKSWMCLKKDLMRSAHEAGHTIVANGGGDRHSLLCSHSYRDFKSKAMQLTDDNKYRNTTLIGNDKENRRIDGKSKPRRRNISNREHRCPFRFDVKWDKHGFFVNLERRSGNQFHQFHPKFDSSVIPLSTRLLTEAQKEDVNHVMESACNKAAGRNYIFKKFGRFVDSLKMAYINCKSNGKLPLDDDIQSLLQNFQDSEEVAYTTLCDIP</sequence>
<dbReference type="EMBL" id="JABMIG020000160">
    <property type="protein sequence ID" value="KAL3788200.1"/>
    <property type="molecule type" value="Genomic_DNA"/>
</dbReference>
<keyword evidence="6" id="KW-0378">Hydrolase</keyword>
<organism evidence="14 15">
    <name type="scientific">Cyclotella cryptica</name>
    <dbReference type="NCBI Taxonomy" id="29204"/>
    <lineage>
        <taxon>Eukaryota</taxon>
        <taxon>Sar</taxon>
        <taxon>Stramenopiles</taxon>
        <taxon>Ochrophyta</taxon>
        <taxon>Bacillariophyta</taxon>
        <taxon>Coscinodiscophyceae</taxon>
        <taxon>Thalassiosirophycidae</taxon>
        <taxon>Stephanodiscales</taxon>
        <taxon>Stephanodiscaceae</taxon>
        <taxon>Cyclotella</taxon>
    </lineage>
</organism>
<dbReference type="Pfam" id="PF01223">
    <property type="entry name" value="Endonuclease_NS"/>
    <property type="match status" value="1"/>
</dbReference>
<dbReference type="SUPFAM" id="SSF54060">
    <property type="entry name" value="His-Me finger endonucleases"/>
    <property type="match status" value="1"/>
</dbReference>
<keyword evidence="4 9" id="KW-0479">Metal-binding</keyword>
<evidence type="ECO:0000259" key="12">
    <source>
        <dbReference type="SMART" id="SM00477"/>
    </source>
</evidence>
<comment type="caution">
    <text evidence="14">The sequence shown here is derived from an EMBL/GenBank/DDBJ whole genome shotgun (WGS) entry which is preliminary data.</text>
</comment>
<evidence type="ECO:0000256" key="2">
    <source>
        <dbReference type="ARBA" id="ARBA00010052"/>
    </source>
</evidence>
<dbReference type="GO" id="GO:0016787">
    <property type="term" value="F:hydrolase activity"/>
    <property type="evidence" value="ECO:0007669"/>
    <property type="project" value="UniProtKB-KW"/>
</dbReference>
<evidence type="ECO:0000256" key="1">
    <source>
        <dbReference type="ARBA" id="ARBA00001946"/>
    </source>
</evidence>
<keyword evidence="3" id="KW-0540">Nuclease</keyword>
<dbReference type="InterPro" id="IPR018524">
    <property type="entry name" value="DNA/RNA_endonuclease_AS"/>
</dbReference>
<proteinExistence type="inferred from homology"/>
<evidence type="ECO:0000313" key="15">
    <source>
        <dbReference type="Proteomes" id="UP001516023"/>
    </source>
</evidence>
<evidence type="ECO:0000256" key="7">
    <source>
        <dbReference type="ARBA" id="ARBA00022842"/>
    </source>
</evidence>
<protein>
    <recommendedName>
        <fullName evidence="16">Endonuclease</fullName>
    </recommendedName>
</protein>
<dbReference type="InterPro" id="IPR020821">
    <property type="entry name" value="ENPP1-3/EXOG-like_nuc-like"/>
</dbReference>
<evidence type="ECO:0000256" key="9">
    <source>
        <dbReference type="PIRSR" id="PIRSR640255-2"/>
    </source>
</evidence>